<dbReference type="GO" id="GO:0005737">
    <property type="term" value="C:cytoplasm"/>
    <property type="evidence" value="ECO:0007669"/>
    <property type="project" value="TreeGrafter"/>
</dbReference>
<dbReference type="SUPFAM" id="SSF54928">
    <property type="entry name" value="RNA-binding domain, RBD"/>
    <property type="match status" value="1"/>
</dbReference>
<keyword evidence="6" id="KW-1185">Reference proteome</keyword>
<gene>
    <name evidence="5" type="ORF">CHLNCDRAFT_26116</name>
</gene>
<dbReference type="EMBL" id="GL433852">
    <property type="protein sequence ID" value="EFN53332.1"/>
    <property type="molecule type" value="Genomic_DNA"/>
</dbReference>
<evidence type="ECO:0000256" key="3">
    <source>
        <dbReference type="SAM" id="MobiDB-lite"/>
    </source>
</evidence>
<evidence type="ECO:0000259" key="4">
    <source>
        <dbReference type="PROSITE" id="PS50102"/>
    </source>
</evidence>
<dbReference type="RefSeq" id="XP_005845434.1">
    <property type="nucleotide sequence ID" value="XM_005845372.1"/>
</dbReference>
<dbReference type="OMA" id="PFARYNF"/>
<dbReference type="PANTHER" id="PTHR23003:SF3">
    <property type="entry name" value="FI21236P1-RELATED"/>
    <property type="match status" value="1"/>
</dbReference>
<reference evidence="5 6" key="1">
    <citation type="journal article" date="2010" name="Plant Cell">
        <title>The Chlorella variabilis NC64A genome reveals adaptation to photosymbiosis, coevolution with viruses, and cryptic sex.</title>
        <authorList>
            <person name="Blanc G."/>
            <person name="Duncan G."/>
            <person name="Agarkova I."/>
            <person name="Borodovsky M."/>
            <person name="Gurnon J."/>
            <person name="Kuo A."/>
            <person name="Lindquist E."/>
            <person name="Lucas S."/>
            <person name="Pangilinan J."/>
            <person name="Polle J."/>
            <person name="Salamov A."/>
            <person name="Terry A."/>
            <person name="Yamada T."/>
            <person name="Dunigan D.D."/>
            <person name="Grigoriev I.V."/>
            <person name="Claverie J.M."/>
            <person name="Van Etten J.L."/>
        </authorList>
    </citation>
    <scope>NUCLEOTIDE SEQUENCE [LARGE SCALE GENOMIC DNA]</scope>
    <source>
        <strain evidence="5 6">NC64A</strain>
    </source>
</reference>
<feature type="domain" description="RRM" evidence="4">
    <location>
        <begin position="120"/>
        <end position="197"/>
    </location>
</feature>
<evidence type="ECO:0000256" key="1">
    <source>
        <dbReference type="ARBA" id="ARBA00022884"/>
    </source>
</evidence>
<dbReference type="GO" id="GO:1990904">
    <property type="term" value="C:ribonucleoprotein complex"/>
    <property type="evidence" value="ECO:0007669"/>
    <property type="project" value="TreeGrafter"/>
</dbReference>
<evidence type="ECO:0000256" key="2">
    <source>
        <dbReference type="PROSITE-ProRule" id="PRU00176"/>
    </source>
</evidence>
<dbReference type="InterPro" id="IPR000504">
    <property type="entry name" value="RRM_dom"/>
</dbReference>
<feature type="region of interest" description="Disordered" evidence="3">
    <location>
        <begin position="77"/>
        <end position="97"/>
    </location>
</feature>
<dbReference type="InterPro" id="IPR050374">
    <property type="entry name" value="RRT5_SRSF_SR"/>
</dbReference>
<dbReference type="GO" id="GO:0005634">
    <property type="term" value="C:nucleus"/>
    <property type="evidence" value="ECO:0007669"/>
    <property type="project" value="TreeGrafter"/>
</dbReference>
<dbReference type="SMART" id="SM00360">
    <property type="entry name" value="RRM"/>
    <property type="match status" value="2"/>
</dbReference>
<dbReference type="Proteomes" id="UP000008141">
    <property type="component" value="Unassembled WGS sequence"/>
</dbReference>
<dbReference type="Pfam" id="PF00076">
    <property type="entry name" value="RRM_1"/>
    <property type="match status" value="2"/>
</dbReference>
<name>E1ZLW0_CHLVA</name>
<dbReference type="OrthoDB" id="439808at2759"/>
<dbReference type="AlphaFoldDB" id="E1ZLW0"/>
<dbReference type="PANTHER" id="PTHR23003">
    <property type="entry name" value="RNA RECOGNITION MOTIF RRM DOMAIN CONTAINING PROTEIN"/>
    <property type="match status" value="1"/>
</dbReference>
<evidence type="ECO:0000313" key="5">
    <source>
        <dbReference type="EMBL" id="EFN53332.1"/>
    </source>
</evidence>
<dbReference type="InterPro" id="IPR035979">
    <property type="entry name" value="RBD_domain_sf"/>
</dbReference>
<dbReference type="Gene3D" id="3.30.70.330">
    <property type="match status" value="2"/>
</dbReference>
<dbReference type="GO" id="GO:0003729">
    <property type="term" value="F:mRNA binding"/>
    <property type="evidence" value="ECO:0007669"/>
    <property type="project" value="TreeGrafter"/>
</dbReference>
<dbReference type="FunCoup" id="E1ZLW0">
    <property type="interactions" value="1134"/>
</dbReference>
<keyword evidence="1 2" id="KW-0694">RNA-binding</keyword>
<sequence>MSLVPPADRDSFLSSTQDLKDYFGAVGNVRYADVLREAGPGSRSKGCGIVEFETPDEAAAAIVQLNDTELDGRKIFIREDREDPSTSLGGGGGGYEQQRHVVAAGGGSGGRPGSSAAPGTQIVVHGLPYRTSWQDLKDMCKPAGAVVRADIVTNPDGSSKGWGTVSFATPSDAQAAIQLLNGSELEGRVVTAKLDKFV</sequence>
<dbReference type="eggNOG" id="KOG0118">
    <property type="taxonomic scope" value="Eukaryota"/>
</dbReference>
<dbReference type="GeneID" id="17352657"/>
<dbReference type="InParanoid" id="E1ZLW0"/>
<accession>E1ZLW0</accession>
<feature type="domain" description="RRM" evidence="4">
    <location>
        <begin position="1"/>
        <end position="82"/>
    </location>
</feature>
<dbReference type="PROSITE" id="PS50102">
    <property type="entry name" value="RRM"/>
    <property type="match status" value="2"/>
</dbReference>
<dbReference type="STRING" id="554065.E1ZLW0"/>
<protein>
    <recommendedName>
        <fullName evidence="4">RRM domain-containing protein</fullName>
    </recommendedName>
</protein>
<dbReference type="KEGG" id="cvr:CHLNCDRAFT_26116"/>
<dbReference type="InterPro" id="IPR012677">
    <property type="entry name" value="Nucleotide-bd_a/b_plait_sf"/>
</dbReference>
<organism evidence="6">
    <name type="scientific">Chlorella variabilis</name>
    <name type="common">Green alga</name>
    <dbReference type="NCBI Taxonomy" id="554065"/>
    <lineage>
        <taxon>Eukaryota</taxon>
        <taxon>Viridiplantae</taxon>
        <taxon>Chlorophyta</taxon>
        <taxon>core chlorophytes</taxon>
        <taxon>Trebouxiophyceae</taxon>
        <taxon>Chlorellales</taxon>
        <taxon>Chlorellaceae</taxon>
        <taxon>Chlorella clade</taxon>
        <taxon>Chlorella</taxon>
    </lineage>
</organism>
<evidence type="ECO:0000313" key="6">
    <source>
        <dbReference type="Proteomes" id="UP000008141"/>
    </source>
</evidence>
<proteinExistence type="predicted"/>